<evidence type="ECO:0000313" key="2">
    <source>
        <dbReference type="Proteomes" id="UP001152561"/>
    </source>
</evidence>
<sequence>METQSLRTGYFDERFQQIDTKSPWAGIATVEKCATGACAGHTTICLSDAEGKIWVGESGHGTDKGENLLALMPWDALLVASSMTVWNQTQPAYAFNMWKKAQTIRHWMLPRPLPKPPFSAFLWDPLDHVVFSVGLKKGPE</sequence>
<gene>
    <name evidence="1" type="ORF">K7X08_024582</name>
</gene>
<dbReference type="OrthoDB" id="1847654at2759"/>
<dbReference type="Proteomes" id="UP001152561">
    <property type="component" value="Unassembled WGS sequence"/>
</dbReference>
<comment type="caution">
    <text evidence="1">The sequence shown here is derived from an EMBL/GenBank/DDBJ whole genome shotgun (WGS) entry which is preliminary data.</text>
</comment>
<name>A0A9Q1MB50_9SOLA</name>
<proteinExistence type="predicted"/>
<accession>A0A9Q1MB50</accession>
<evidence type="ECO:0000313" key="1">
    <source>
        <dbReference type="EMBL" id="KAJ8553904.1"/>
    </source>
</evidence>
<dbReference type="PANTHER" id="PTHR31354:SF9">
    <property type="entry name" value="INOSITOL-1,4,5-TRISPHOSPHATE 5-PHOSPHATASE"/>
    <property type="match status" value="1"/>
</dbReference>
<keyword evidence="2" id="KW-1185">Reference proteome</keyword>
<dbReference type="AlphaFoldDB" id="A0A9Q1MB50"/>
<dbReference type="PANTHER" id="PTHR31354">
    <property type="entry name" value="OS01G0793500 PROTEIN"/>
    <property type="match status" value="1"/>
</dbReference>
<dbReference type="EMBL" id="JAJAGQ010000009">
    <property type="protein sequence ID" value="KAJ8553904.1"/>
    <property type="molecule type" value="Genomic_DNA"/>
</dbReference>
<organism evidence="1 2">
    <name type="scientific">Anisodus acutangulus</name>
    <dbReference type="NCBI Taxonomy" id="402998"/>
    <lineage>
        <taxon>Eukaryota</taxon>
        <taxon>Viridiplantae</taxon>
        <taxon>Streptophyta</taxon>
        <taxon>Embryophyta</taxon>
        <taxon>Tracheophyta</taxon>
        <taxon>Spermatophyta</taxon>
        <taxon>Magnoliopsida</taxon>
        <taxon>eudicotyledons</taxon>
        <taxon>Gunneridae</taxon>
        <taxon>Pentapetalae</taxon>
        <taxon>asterids</taxon>
        <taxon>lamiids</taxon>
        <taxon>Solanales</taxon>
        <taxon>Solanaceae</taxon>
        <taxon>Solanoideae</taxon>
        <taxon>Hyoscyameae</taxon>
        <taxon>Anisodus</taxon>
    </lineage>
</organism>
<protein>
    <submittedName>
        <fullName evidence="1">Uncharacterized protein</fullName>
    </submittedName>
</protein>
<reference evidence="2" key="1">
    <citation type="journal article" date="2023" name="Proc. Natl. Acad. Sci. U.S.A.">
        <title>Genomic and structural basis for evolution of tropane alkaloid biosynthesis.</title>
        <authorList>
            <person name="Wanga Y.-J."/>
            <person name="Taina T."/>
            <person name="Yua J.-Y."/>
            <person name="Lia J."/>
            <person name="Xua B."/>
            <person name="Chenc J."/>
            <person name="D'Auriad J.C."/>
            <person name="Huanga J.-P."/>
            <person name="Huanga S.-X."/>
        </authorList>
    </citation>
    <scope>NUCLEOTIDE SEQUENCE [LARGE SCALE GENOMIC DNA]</scope>
    <source>
        <strain evidence="2">cv. KIB-2019</strain>
    </source>
</reference>